<evidence type="ECO:0000313" key="4">
    <source>
        <dbReference type="Proteomes" id="UP001370348"/>
    </source>
</evidence>
<reference evidence="3 4" key="1">
    <citation type="submission" date="2021-12" db="EMBL/GenBank/DDBJ databases">
        <title>Discovery of the Pendulisporaceae a myxobacterial family with distinct sporulation behavior and unique specialized metabolism.</title>
        <authorList>
            <person name="Garcia R."/>
            <person name="Popoff A."/>
            <person name="Bader C.D."/>
            <person name="Loehr J."/>
            <person name="Walesch S."/>
            <person name="Walt C."/>
            <person name="Boldt J."/>
            <person name="Bunk B."/>
            <person name="Haeckl F.J.F.P.J."/>
            <person name="Gunesch A.P."/>
            <person name="Birkelbach J."/>
            <person name="Nuebel U."/>
            <person name="Pietschmann T."/>
            <person name="Bach T."/>
            <person name="Mueller R."/>
        </authorList>
    </citation>
    <scope>NUCLEOTIDE SEQUENCE [LARGE SCALE GENOMIC DNA]</scope>
    <source>
        <strain evidence="3 4">MSr11954</strain>
    </source>
</reference>
<evidence type="ECO:0008006" key="5">
    <source>
        <dbReference type="Google" id="ProtNLM"/>
    </source>
</evidence>
<accession>A0ABZ2LZW0</accession>
<sequence>MNRVREVDDDRKVGVIPRLERVFLLATPAVTVVVVALGLRIGASHELRAAVVYGTPPAATRRGLAWTVVLGRDDRGVREPASGEPLSATGATGGRTARWEGSTNADGVAEAWLALDGVAPGDSVDLSVTSARTGAVLAQGKTRVPEAYERRGAGDARPAFLTPSRRAGDVELDLLVAGGALAAEFPSRVLVQARHGPTGQPLENVRITVEPEPGLEVAARTVATCTDGWAELSATARAHVVGAALTAHDSKGRGGEWFGAIPVRGGALFVELPSIVAPGAARELVVRSPTPRPFAYIEVDDTHGRAMAQVVDLRLDPNGMRSGRIELPPLLPGDAFVVASGEVHGAATLTGATMAFPTLVATPPRERTPPLRECELLHELVHTWMDPVLTGPGVKHLPHFPRPIVLDGFVPLHASAARARRRGLALALWTTLVAALLETLFLVRHARRGRIALEALPPGLLEGRVGTVAAGLGIALLGFALLAALLLHSSS</sequence>
<proteinExistence type="predicted"/>
<dbReference type="EMBL" id="CP089984">
    <property type="protein sequence ID" value="WXB14622.1"/>
    <property type="molecule type" value="Genomic_DNA"/>
</dbReference>
<feature type="transmembrane region" description="Helical" evidence="2">
    <location>
        <begin position="463"/>
        <end position="487"/>
    </location>
</feature>
<feature type="region of interest" description="Disordered" evidence="1">
    <location>
        <begin position="76"/>
        <end position="99"/>
    </location>
</feature>
<dbReference type="RefSeq" id="WP_394824246.1">
    <property type="nucleotide sequence ID" value="NZ_CP089984.1"/>
</dbReference>
<keyword evidence="2" id="KW-0812">Transmembrane</keyword>
<evidence type="ECO:0000256" key="2">
    <source>
        <dbReference type="SAM" id="Phobius"/>
    </source>
</evidence>
<evidence type="ECO:0000313" key="3">
    <source>
        <dbReference type="EMBL" id="WXB14622.1"/>
    </source>
</evidence>
<feature type="transmembrane region" description="Helical" evidence="2">
    <location>
        <begin position="22"/>
        <end position="39"/>
    </location>
</feature>
<evidence type="ECO:0000256" key="1">
    <source>
        <dbReference type="SAM" id="MobiDB-lite"/>
    </source>
</evidence>
<name>A0ABZ2LZW0_9BACT</name>
<dbReference type="Proteomes" id="UP001370348">
    <property type="component" value="Chromosome"/>
</dbReference>
<keyword evidence="4" id="KW-1185">Reference proteome</keyword>
<protein>
    <recommendedName>
        <fullName evidence="5">Peptidase MA superfamily protein</fullName>
    </recommendedName>
</protein>
<organism evidence="3 4">
    <name type="scientific">Pendulispora albinea</name>
    <dbReference type="NCBI Taxonomy" id="2741071"/>
    <lineage>
        <taxon>Bacteria</taxon>
        <taxon>Pseudomonadati</taxon>
        <taxon>Myxococcota</taxon>
        <taxon>Myxococcia</taxon>
        <taxon>Myxococcales</taxon>
        <taxon>Sorangiineae</taxon>
        <taxon>Pendulisporaceae</taxon>
        <taxon>Pendulispora</taxon>
    </lineage>
</organism>
<keyword evidence="2" id="KW-0472">Membrane</keyword>
<keyword evidence="2" id="KW-1133">Transmembrane helix</keyword>
<feature type="transmembrane region" description="Helical" evidence="2">
    <location>
        <begin position="423"/>
        <end position="443"/>
    </location>
</feature>
<gene>
    <name evidence="3" type="ORF">LZC94_43210</name>
</gene>